<comment type="similarity">
    <text evidence="1">Belongs to the short-chain dehydrogenases/reductases (SDR) family.</text>
</comment>
<dbReference type="PANTHER" id="PTHR43899">
    <property type="entry name" value="RH59310P"/>
    <property type="match status" value="1"/>
</dbReference>
<dbReference type="PIRSF" id="PIRSF000126">
    <property type="entry name" value="11-beta-HSD1"/>
    <property type="match status" value="1"/>
</dbReference>
<organism evidence="3 4">
    <name type="scientific">Acrodontium crateriforme</name>
    <dbReference type="NCBI Taxonomy" id="150365"/>
    <lineage>
        <taxon>Eukaryota</taxon>
        <taxon>Fungi</taxon>
        <taxon>Dikarya</taxon>
        <taxon>Ascomycota</taxon>
        <taxon>Pezizomycotina</taxon>
        <taxon>Dothideomycetes</taxon>
        <taxon>Dothideomycetidae</taxon>
        <taxon>Mycosphaerellales</taxon>
        <taxon>Teratosphaeriaceae</taxon>
        <taxon>Acrodontium</taxon>
    </lineage>
</organism>
<dbReference type="GO" id="GO:0005783">
    <property type="term" value="C:endoplasmic reticulum"/>
    <property type="evidence" value="ECO:0007669"/>
    <property type="project" value="TreeGrafter"/>
</dbReference>
<proteinExistence type="inferred from homology"/>
<dbReference type="Pfam" id="PF00106">
    <property type="entry name" value="adh_short"/>
    <property type="match status" value="1"/>
</dbReference>
<evidence type="ECO:0000256" key="2">
    <source>
        <dbReference type="ARBA" id="ARBA00023002"/>
    </source>
</evidence>
<accession>A0AAQ3MAF8</accession>
<name>A0AAQ3MAF8_9PEZI</name>
<dbReference type="SUPFAM" id="SSF51735">
    <property type="entry name" value="NAD(P)-binding Rossmann-fold domains"/>
    <property type="match status" value="1"/>
</dbReference>
<keyword evidence="2" id="KW-0560">Oxidoreductase</keyword>
<gene>
    <name evidence="3" type="ORF">R9X50_00720300</name>
</gene>
<dbReference type="EMBL" id="CP138591">
    <property type="protein sequence ID" value="WPH04314.1"/>
    <property type="molecule type" value="Genomic_DNA"/>
</dbReference>
<protein>
    <recommendedName>
        <fullName evidence="5">Short chain dehydrogenase/reductase</fullName>
    </recommendedName>
</protein>
<dbReference type="InterPro" id="IPR002347">
    <property type="entry name" value="SDR_fam"/>
</dbReference>
<dbReference type="Gene3D" id="3.40.50.720">
    <property type="entry name" value="NAD(P)-binding Rossmann-like Domain"/>
    <property type="match status" value="1"/>
</dbReference>
<dbReference type="PANTHER" id="PTHR43899:SF13">
    <property type="entry name" value="RH59310P"/>
    <property type="match status" value="1"/>
</dbReference>
<dbReference type="Proteomes" id="UP001303373">
    <property type="component" value="Chromosome 12"/>
</dbReference>
<keyword evidence="4" id="KW-1185">Reference proteome</keyword>
<reference evidence="3 4" key="1">
    <citation type="submission" date="2023-11" db="EMBL/GenBank/DDBJ databases">
        <title>An acidophilic fungus is an integral part of prey digestion in a carnivorous sundew plant.</title>
        <authorList>
            <person name="Tsai I.J."/>
        </authorList>
    </citation>
    <scope>NUCLEOTIDE SEQUENCE [LARGE SCALE GENOMIC DNA]</scope>
    <source>
        <strain evidence="3">169a</strain>
    </source>
</reference>
<evidence type="ECO:0000256" key="1">
    <source>
        <dbReference type="ARBA" id="ARBA00006484"/>
    </source>
</evidence>
<dbReference type="AlphaFoldDB" id="A0AAQ3MAF8"/>
<dbReference type="InterPro" id="IPR051019">
    <property type="entry name" value="VLCFA-Steroid_DH"/>
</dbReference>
<evidence type="ECO:0000313" key="3">
    <source>
        <dbReference type="EMBL" id="WPH04314.1"/>
    </source>
</evidence>
<sequence length="326" mass="35391">MEFSFASFPRDYQLLQLVAAGVGTATILSTLLRFSRFTWSYFLRSSNLHVYLHTQQNEGGSWALITGASDGIGYAFVEELLTKGFNVLLHGRNGEKLNRIQNELKARFPDRSIEIVVADASAPGHPEDLVVAKAKTIPGKLTILINNVGGNATRPGCSPLADFPREHVDTCINLNARFPLLLTRALIPVLERSSPALIINCGSGAARGIPYLATYSATKGFIHSFTTALRNEFTRSDAPGSVDVIGFVIGNVMSASNRIALPAVTISAAQCARGCLERVGCGEAVTCAHWKHASAMWFVSLLPESRINALLMKATEERMELERKGE</sequence>
<evidence type="ECO:0000313" key="4">
    <source>
        <dbReference type="Proteomes" id="UP001303373"/>
    </source>
</evidence>
<evidence type="ECO:0008006" key="5">
    <source>
        <dbReference type="Google" id="ProtNLM"/>
    </source>
</evidence>
<dbReference type="PRINTS" id="PR00081">
    <property type="entry name" value="GDHRDH"/>
</dbReference>
<dbReference type="GO" id="GO:0016491">
    <property type="term" value="F:oxidoreductase activity"/>
    <property type="evidence" value="ECO:0007669"/>
    <property type="project" value="UniProtKB-KW"/>
</dbReference>
<dbReference type="InterPro" id="IPR036291">
    <property type="entry name" value="NAD(P)-bd_dom_sf"/>
</dbReference>